<gene>
    <name evidence="2" type="ORF">MIND_00685000</name>
</gene>
<comment type="caution">
    <text evidence="2">The sequence shown here is derived from an EMBL/GenBank/DDBJ whole genome shotgun (WGS) entry which is preliminary data.</text>
</comment>
<evidence type="ECO:0000313" key="2">
    <source>
        <dbReference type="EMBL" id="KAF7301203.1"/>
    </source>
</evidence>
<proteinExistence type="predicted"/>
<keyword evidence="1" id="KW-1133">Transmembrane helix</keyword>
<feature type="transmembrane region" description="Helical" evidence="1">
    <location>
        <begin position="25"/>
        <end position="46"/>
    </location>
</feature>
<feature type="transmembrane region" description="Helical" evidence="1">
    <location>
        <begin position="240"/>
        <end position="259"/>
    </location>
</feature>
<dbReference type="Proteomes" id="UP000636479">
    <property type="component" value="Unassembled WGS sequence"/>
</dbReference>
<accession>A0A8H6W497</accession>
<organism evidence="2 3">
    <name type="scientific">Mycena indigotica</name>
    <dbReference type="NCBI Taxonomy" id="2126181"/>
    <lineage>
        <taxon>Eukaryota</taxon>
        <taxon>Fungi</taxon>
        <taxon>Dikarya</taxon>
        <taxon>Basidiomycota</taxon>
        <taxon>Agaricomycotina</taxon>
        <taxon>Agaricomycetes</taxon>
        <taxon>Agaricomycetidae</taxon>
        <taxon>Agaricales</taxon>
        <taxon>Marasmiineae</taxon>
        <taxon>Mycenaceae</taxon>
        <taxon>Mycena</taxon>
    </lineage>
</organism>
<name>A0A8H6W497_9AGAR</name>
<feature type="transmembrane region" description="Helical" evidence="1">
    <location>
        <begin position="153"/>
        <end position="174"/>
    </location>
</feature>
<dbReference type="EMBL" id="JACAZF010000006">
    <property type="protein sequence ID" value="KAF7301203.1"/>
    <property type="molecule type" value="Genomic_DNA"/>
</dbReference>
<reference evidence="2" key="1">
    <citation type="submission" date="2020-05" db="EMBL/GenBank/DDBJ databases">
        <title>Mycena genomes resolve the evolution of fungal bioluminescence.</title>
        <authorList>
            <person name="Tsai I.J."/>
        </authorList>
    </citation>
    <scope>NUCLEOTIDE SEQUENCE</scope>
    <source>
        <strain evidence="2">171206Taipei</strain>
    </source>
</reference>
<feature type="transmembrane region" description="Helical" evidence="1">
    <location>
        <begin position="67"/>
        <end position="86"/>
    </location>
</feature>
<feature type="transmembrane region" description="Helical" evidence="1">
    <location>
        <begin position="113"/>
        <end position="133"/>
    </location>
</feature>
<keyword evidence="3" id="KW-1185">Reference proteome</keyword>
<evidence type="ECO:0000313" key="3">
    <source>
        <dbReference type="Proteomes" id="UP000636479"/>
    </source>
</evidence>
<protein>
    <submittedName>
        <fullName evidence="2">Uncharacterized protein</fullName>
    </submittedName>
</protein>
<dbReference type="RefSeq" id="XP_037219203.1">
    <property type="nucleotide sequence ID" value="XM_037363559.1"/>
</dbReference>
<dbReference type="AlphaFoldDB" id="A0A8H6W497"/>
<evidence type="ECO:0000256" key="1">
    <source>
        <dbReference type="SAM" id="Phobius"/>
    </source>
</evidence>
<dbReference type="GeneID" id="59346075"/>
<keyword evidence="1" id="KW-0472">Membrane</keyword>
<sequence length="275" mass="30247">MCNNLLTYGGYLVVAGRSITEQRPFAVYLLRGLLSALILVLSRISVRPSHMSMDPSLIWRKDPLGTSRALALFCVVLGLYICFRLSTSTDTTEKSSPGYHVDLHVTQDVFPVYFGHSTTVFVLAATLFAMNYVSYHLLAASLHLRLLGLRTEVIGGLILPLTMTLFVTLVNAPHLTANWLAESERGASTLCFLFPMTVLLGAYLNKSLTMILDHASAFILYVGGLLFSSIEWQNEVKLPRLWGCAVIAVYCALAVYLILADRTPELPVNSLPCSA</sequence>
<feature type="transmembrane region" description="Helical" evidence="1">
    <location>
        <begin position="211"/>
        <end position="228"/>
    </location>
</feature>
<keyword evidence="1" id="KW-0812">Transmembrane</keyword>
<feature type="transmembrane region" description="Helical" evidence="1">
    <location>
        <begin position="186"/>
        <end position="204"/>
    </location>
</feature>